<comment type="caution">
    <text evidence="2">The sequence shown here is derived from an EMBL/GenBank/DDBJ whole genome shotgun (WGS) entry which is preliminary data.</text>
</comment>
<sequence>MTVPVPDQLEYISDANGVTKDFSYPKRFLQKDEVVVALRDADGVETPQVLNTHYTIAGSSWPNGGTVSFITAPLAPYKVVRYRMTQAKQTVDLENNQRNDAPSVELQLDRLTMAIQDRGSFLTRIWDWLTSTAIALRMERAARIAGDAALNVRVDQEIIDRADGDKALASLVGQAGSIEVPLFDTALAVAFAVIKPTVNAIRTSGYSAAGDGGSAIYIRVDAEPLHAGKIRTLDGAWFEIVGPLNVRQFGAKGDNVTNDTVAINAAITAADALSEGELRIPAGSYLLSQRIDVPVNSPLIITGDGQTKTVFRQGNPSAGGIRFRRNNYVSLGGGIRDCSIEAGPGFLNSGFFGDGSSGTGLDLIRPNDGFIVDNVGVYNFAVNMAEKGGWNARYRNLVSLFYRYSGFLITKSDDGVVGGSSTLLTSKVSNNGYTGAVKTDAKGLDIRATGGFQFGKVDVTGAYNGVHVKPAAGDQVAYLFFDTVLADTCLGDGWVFDGTDGKIVTVGGSLCWGAYCDGNGMVTKGANLDDLTMTNMALRQNKLRGWHNQGGTNLSLDAAKVAANSRDNPVHMPGIEIDAAVVDWKITSCRIGNYANAGVVSQGDGVRINAGADYGVVVGNKCNGSAPGYAGVNNMSIAPDIIVANNQS</sequence>
<dbReference type="EMBL" id="NNRM01000021">
    <property type="protein sequence ID" value="OYR25797.1"/>
    <property type="molecule type" value="Genomic_DNA"/>
</dbReference>
<dbReference type="Gene3D" id="2.160.20.10">
    <property type="entry name" value="Single-stranded right-handed beta-helix, Pectin lyase-like"/>
    <property type="match status" value="1"/>
</dbReference>
<keyword evidence="3" id="KW-1185">Reference proteome</keyword>
<protein>
    <submittedName>
        <fullName evidence="2">Pectate lyase superfamily protein</fullName>
    </submittedName>
</protein>
<dbReference type="Pfam" id="PF12708">
    <property type="entry name" value="Pect-lyase_RHGA_epim"/>
    <property type="match status" value="1"/>
</dbReference>
<dbReference type="InterPro" id="IPR024535">
    <property type="entry name" value="RHGA/B-epi-like_pectate_lyase"/>
</dbReference>
<evidence type="ECO:0000313" key="3">
    <source>
        <dbReference type="Proteomes" id="UP000216188"/>
    </source>
</evidence>
<name>A0A256GF75_9HYPH</name>
<dbReference type="GO" id="GO:0016829">
    <property type="term" value="F:lyase activity"/>
    <property type="evidence" value="ECO:0007669"/>
    <property type="project" value="UniProtKB-KW"/>
</dbReference>
<dbReference type="RefSeq" id="WP_143853365.1">
    <property type="nucleotide sequence ID" value="NZ_JBHEEM010000011.1"/>
</dbReference>
<dbReference type="InterPro" id="IPR011050">
    <property type="entry name" value="Pectin_lyase_fold/virulence"/>
</dbReference>
<dbReference type="AlphaFoldDB" id="A0A256GF75"/>
<gene>
    <name evidence="2" type="ORF">CEV34_2691</name>
</gene>
<evidence type="ECO:0000313" key="2">
    <source>
        <dbReference type="EMBL" id="OYR25797.1"/>
    </source>
</evidence>
<reference evidence="2 3" key="1">
    <citation type="submission" date="2017-07" db="EMBL/GenBank/DDBJ databases">
        <title>Phylogenetic study on the rhizospheric bacterium Ochrobactrum sp. A44.</title>
        <authorList>
            <person name="Krzyzanowska D.M."/>
            <person name="Ossowicki A."/>
            <person name="Rajewska M."/>
            <person name="Maciag T."/>
            <person name="Kaczynski Z."/>
            <person name="Czerwicka M."/>
            <person name="Jafra S."/>
        </authorList>
    </citation>
    <scope>NUCLEOTIDE SEQUENCE [LARGE SCALE GENOMIC DNA]</scope>
    <source>
        <strain evidence="2 3">CCUG 30717</strain>
    </source>
</reference>
<keyword evidence="2" id="KW-0456">Lyase</keyword>
<organism evidence="2 3">
    <name type="scientific">Brucella pseudogrignonensis</name>
    <dbReference type="NCBI Taxonomy" id="419475"/>
    <lineage>
        <taxon>Bacteria</taxon>
        <taxon>Pseudomonadati</taxon>
        <taxon>Pseudomonadota</taxon>
        <taxon>Alphaproteobacteria</taxon>
        <taxon>Hyphomicrobiales</taxon>
        <taxon>Brucellaceae</taxon>
        <taxon>Brucella/Ochrobactrum group</taxon>
        <taxon>Brucella</taxon>
    </lineage>
</organism>
<dbReference type="SUPFAM" id="SSF51126">
    <property type="entry name" value="Pectin lyase-like"/>
    <property type="match status" value="1"/>
</dbReference>
<dbReference type="Proteomes" id="UP000216188">
    <property type="component" value="Unassembled WGS sequence"/>
</dbReference>
<evidence type="ECO:0000259" key="1">
    <source>
        <dbReference type="Pfam" id="PF12708"/>
    </source>
</evidence>
<dbReference type="InterPro" id="IPR012334">
    <property type="entry name" value="Pectin_lyas_fold"/>
</dbReference>
<accession>A0A256GF75</accession>
<feature type="domain" description="Rhamnogalacturonase A/B/Epimerase-like pectate lyase" evidence="1">
    <location>
        <begin position="245"/>
        <end position="320"/>
    </location>
</feature>
<proteinExistence type="predicted"/>